<dbReference type="PATRIC" id="fig|187330.3.peg.3180"/>
<comment type="caution">
    <text evidence="1">The sequence shown here is derived from an EMBL/GenBank/DDBJ whole genome shotgun (WGS) entry which is preliminary data.</text>
</comment>
<keyword evidence="2" id="KW-1185">Reference proteome</keyword>
<dbReference type="AlphaFoldDB" id="A0A0N0M159"/>
<dbReference type="EMBL" id="LHPH01000005">
    <property type="protein sequence ID" value="KPH64239.1"/>
    <property type="molecule type" value="Genomic_DNA"/>
</dbReference>
<evidence type="ECO:0000313" key="2">
    <source>
        <dbReference type="Proteomes" id="UP000037848"/>
    </source>
</evidence>
<name>A0A0N0M159_9GAMM</name>
<proteinExistence type="predicted"/>
<evidence type="ECO:0000313" key="1">
    <source>
        <dbReference type="EMBL" id="KPH64239.1"/>
    </source>
</evidence>
<organism evidence="1 2">
    <name type="scientific">Pseudoalteromonas porphyrae</name>
    <dbReference type="NCBI Taxonomy" id="187330"/>
    <lineage>
        <taxon>Bacteria</taxon>
        <taxon>Pseudomonadati</taxon>
        <taxon>Pseudomonadota</taxon>
        <taxon>Gammaproteobacteria</taxon>
        <taxon>Alteromonadales</taxon>
        <taxon>Pseudoalteromonadaceae</taxon>
        <taxon>Pseudoalteromonas</taxon>
    </lineage>
</organism>
<accession>A0A0N0M159</accession>
<gene>
    <name evidence="1" type="ORF">ADS77_06005</name>
</gene>
<sequence length="75" mass="8360">MIEIYSNSGGSIAARDFESSGLSKIEQSLRALFTPFIHIRTGNKQLVAPWENPLGSACLAFILRYRLFMGNNHTT</sequence>
<reference evidence="1 2" key="1">
    <citation type="submission" date="2015-08" db="EMBL/GenBank/DDBJ databases">
        <title>Draft Genome Sequence of Pseudoalteromonas porphyrae UCD-SED14.</title>
        <authorList>
            <person name="Coil D.A."/>
            <person name="Jospin G."/>
            <person name="Lee R.D."/>
            <person name="Eisen J.A."/>
        </authorList>
    </citation>
    <scope>NUCLEOTIDE SEQUENCE [LARGE SCALE GENOMIC DNA]</scope>
    <source>
        <strain evidence="1 2">UCD-SED14</strain>
    </source>
</reference>
<dbReference type="Proteomes" id="UP000037848">
    <property type="component" value="Unassembled WGS sequence"/>
</dbReference>
<protein>
    <submittedName>
        <fullName evidence="1">Uncharacterized protein</fullName>
    </submittedName>
</protein>